<accession>A0A9C6WXZ8</accession>
<reference evidence="4" key="1">
    <citation type="submission" date="2025-08" db="UniProtKB">
        <authorList>
            <consortium name="RefSeq"/>
        </authorList>
    </citation>
    <scope>IDENTIFICATION</scope>
    <source>
        <tissue evidence="4">Whole organism</tissue>
    </source>
</reference>
<evidence type="ECO:0000313" key="4">
    <source>
        <dbReference type="RefSeq" id="XP_052120648.1"/>
    </source>
</evidence>
<dbReference type="AlphaFoldDB" id="A0A9C6WXZ8"/>
<feature type="region of interest" description="Disordered" evidence="2">
    <location>
        <begin position="25"/>
        <end position="94"/>
    </location>
</feature>
<sequence length="420" mass="47579">MHPELHPAVLAAILAQPASERQALLQAASGAAQQPCSPPASQQAKGANGLTLTPSSDCSDDVWEDAVESLDRDPKSQARPASAGTPSGTAPSVPMASVVEDAPSELQRLEQEAADCHRAWQQSRQLVHWTRYNDCRNRMAQLKRRNSEDPDTPDSRFAQLQAQREVHERRLVELAKRRERLRWSRRYHEQTRAHHTQLAQAQLQERLRELEERAQLRRLQHLQRLQQLVSELSIMDQEDMEERQRSTTTRRKIDAPKPVDSSVDEFTHVWDDFSHWEKMVSDDVKENEDPADASTVPSQSPVGTRRPDVPMLANQPDLIPVLPPVPGQAGPWRTTRSSSCSSISSGGQRRSPDSGFEERKKWFEEALLSWHAQDDEEHFGTSLYPSSYVRGRAQDRAGERAPQWSQAAWSAWQGPSYTIH</sequence>
<dbReference type="GeneID" id="113210374"/>
<feature type="compositionally biased region" description="Acidic residues" evidence="2">
    <location>
        <begin position="58"/>
        <end position="68"/>
    </location>
</feature>
<keyword evidence="1" id="KW-0175">Coiled coil</keyword>
<keyword evidence="3" id="KW-1185">Reference proteome</keyword>
<feature type="coiled-coil region" evidence="1">
    <location>
        <begin position="157"/>
        <end position="220"/>
    </location>
</feature>
<feature type="compositionally biased region" description="Low complexity" evidence="2">
    <location>
        <begin position="333"/>
        <end position="349"/>
    </location>
</feature>
<dbReference type="Proteomes" id="UP000504606">
    <property type="component" value="Unplaced"/>
</dbReference>
<feature type="region of interest" description="Disordered" evidence="2">
    <location>
        <begin position="282"/>
        <end position="357"/>
    </location>
</feature>
<organism evidence="3 4">
    <name type="scientific">Frankliniella occidentalis</name>
    <name type="common">Western flower thrips</name>
    <name type="synonym">Euthrips occidentalis</name>
    <dbReference type="NCBI Taxonomy" id="133901"/>
    <lineage>
        <taxon>Eukaryota</taxon>
        <taxon>Metazoa</taxon>
        <taxon>Ecdysozoa</taxon>
        <taxon>Arthropoda</taxon>
        <taxon>Hexapoda</taxon>
        <taxon>Insecta</taxon>
        <taxon>Pterygota</taxon>
        <taxon>Neoptera</taxon>
        <taxon>Paraneoptera</taxon>
        <taxon>Thysanoptera</taxon>
        <taxon>Terebrantia</taxon>
        <taxon>Thripoidea</taxon>
        <taxon>Thripidae</taxon>
        <taxon>Frankliniella</taxon>
    </lineage>
</organism>
<gene>
    <name evidence="4" type="primary">LOC113210374</name>
</gene>
<protein>
    <submittedName>
        <fullName evidence="4">Uncharacterized protein LOC113210374 isoform X2</fullName>
    </submittedName>
</protein>
<feature type="compositionally biased region" description="Low complexity" evidence="2">
    <location>
        <begin position="25"/>
        <end position="44"/>
    </location>
</feature>
<feature type="region of interest" description="Disordered" evidence="2">
    <location>
        <begin position="238"/>
        <end position="259"/>
    </location>
</feature>
<name>A0A9C6WXZ8_FRAOC</name>
<dbReference type="RefSeq" id="XP_052120648.1">
    <property type="nucleotide sequence ID" value="XM_052264688.1"/>
</dbReference>
<evidence type="ECO:0000256" key="1">
    <source>
        <dbReference type="SAM" id="Coils"/>
    </source>
</evidence>
<evidence type="ECO:0000313" key="3">
    <source>
        <dbReference type="Proteomes" id="UP000504606"/>
    </source>
</evidence>
<evidence type="ECO:0000256" key="2">
    <source>
        <dbReference type="SAM" id="MobiDB-lite"/>
    </source>
</evidence>
<proteinExistence type="predicted"/>